<dbReference type="InterPro" id="IPR003399">
    <property type="entry name" value="Mce/MlaD"/>
</dbReference>
<dbReference type="Pfam" id="PF11887">
    <property type="entry name" value="Mce4_CUP1"/>
    <property type="match status" value="1"/>
</dbReference>
<keyword evidence="2" id="KW-0812">Transmembrane</keyword>
<dbReference type="PANTHER" id="PTHR33371:SF19">
    <property type="entry name" value="MCE-FAMILY PROTEIN MCE4A"/>
    <property type="match status" value="1"/>
</dbReference>
<feature type="domain" description="Mce/MlaD" evidence="3">
    <location>
        <begin position="39"/>
        <end position="114"/>
    </location>
</feature>
<dbReference type="Pfam" id="PF02470">
    <property type="entry name" value="MlaD"/>
    <property type="match status" value="1"/>
</dbReference>
<evidence type="ECO:0000259" key="4">
    <source>
        <dbReference type="Pfam" id="PF11887"/>
    </source>
</evidence>
<feature type="domain" description="Mammalian cell entry C-terminal" evidence="4">
    <location>
        <begin position="121"/>
        <end position="341"/>
    </location>
</feature>
<dbReference type="PANTHER" id="PTHR33371">
    <property type="entry name" value="INTERMEMBRANE PHOSPHOLIPID TRANSPORT SYSTEM BINDING PROTEIN MLAD-RELATED"/>
    <property type="match status" value="1"/>
</dbReference>
<evidence type="ECO:0000256" key="1">
    <source>
        <dbReference type="SAM" id="MobiDB-lite"/>
    </source>
</evidence>
<dbReference type="InterPro" id="IPR005693">
    <property type="entry name" value="Mce"/>
</dbReference>
<evidence type="ECO:0000259" key="3">
    <source>
        <dbReference type="Pfam" id="PF02470"/>
    </source>
</evidence>
<dbReference type="EMBL" id="JAUTXY010000008">
    <property type="protein sequence ID" value="MEE2059439.1"/>
    <property type="molecule type" value="Genomic_DNA"/>
</dbReference>
<gene>
    <name evidence="5" type="ORF">Q7514_18140</name>
</gene>
<keyword evidence="2" id="KW-1133">Transmembrane helix</keyword>
<dbReference type="InterPro" id="IPR052336">
    <property type="entry name" value="MlaD_Phospholipid_Transporter"/>
</dbReference>
<proteinExistence type="predicted"/>
<keyword evidence="6" id="KW-1185">Reference proteome</keyword>
<evidence type="ECO:0000313" key="5">
    <source>
        <dbReference type="EMBL" id="MEE2059439.1"/>
    </source>
</evidence>
<reference evidence="5 6" key="1">
    <citation type="submission" date="2023-07" db="EMBL/GenBank/DDBJ databases">
        <authorList>
            <person name="Girao M."/>
            <person name="Carvalho M.F."/>
        </authorList>
    </citation>
    <scope>NUCLEOTIDE SEQUENCE [LARGE SCALE GENOMIC DNA]</scope>
    <source>
        <strain evidence="5 6">YIM65754</strain>
    </source>
</reference>
<sequence length="456" mass="48466">MSDTSTLRRRTLGLVFFLVLALFVGGTIAIYNKTFTKVVEVELLTDSVGNALPKNADVKVRGVIVGEVRSTSVSGGQVSAHLAIDPDQADLIPADATGQLLPKTLFGERYVSLIIPDDPGRSLQAGDVLVQDTSEKTAELGEVLDGLLPLLQAIPPQDLANTLGALAQGLSGRGETLGRTVDNLERIFREVNVELPTLQEDLRGLADFTQTYSEAAPDLINALDNLRTTGTTIVEEQNQIQTLLASATSASASTADFLQTNANSLISIAADSKEALQLLARYSPSFQCTFRGFAEAKPAAVELLAADDPFPAARANIQFTNPKGRYLPNQDEPRLLDTRGPACYDQVTEPGRHFPQYPGGSINDGSYQVPSRNRGPESIPMFPAPEGSGVPDDVSAIIGLSGSDSATPVSYEGSRAEQDTLDVIYGQATGIAPQDVPAWTTRLGAPALRGTEVSFQ</sequence>
<dbReference type="RefSeq" id="WP_330134663.1">
    <property type="nucleotide sequence ID" value="NZ_JAUTXY010000008.1"/>
</dbReference>
<accession>A0ABU7LD06</accession>
<protein>
    <submittedName>
        <fullName evidence="5">MCE family protein</fullName>
    </submittedName>
</protein>
<dbReference type="Proteomes" id="UP001336020">
    <property type="component" value="Unassembled WGS sequence"/>
</dbReference>
<dbReference type="InterPro" id="IPR024516">
    <property type="entry name" value="Mce_C"/>
</dbReference>
<name>A0ABU7LD06_9NOCA</name>
<organism evidence="5 6">
    <name type="scientific">Rhodococcus artemisiae</name>
    <dbReference type="NCBI Taxonomy" id="714159"/>
    <lineage>
        <taxon>Bacteria</taxon>
        <taxon>Bacillati</taxon>
        <taxon>Actinomycetota</taxon>
        <taxon>Actinomycetes</taxon>
        <taxon>Mycobacteriales</taxon>
        <taxon>Nocardiaceae</taxon>
        <taxon>Rhodococcus</taxon>
    </lineage>
</organism>
<evidence type="ECO:0000313" key="6">
    <source>
        <dbReference type="Proteomes" id="UP001336020"/>
    </source>
</evidence>
<keyword evidence="2" id="KW-0472">Membrane</keyword>
<feature type="transmembrane region" description="Helical" evidence="2">
    <location>
        <begin position="12"/>
        <end position="31"/>
    </location>
</feature>
<dbReference type="NCBIfam" id="TIGR00996">
    <property type="entry name" value="Mtu_fam_mce"/>
    <property type="match status" value="1"/>
</dbReference>
<evidence type="ECO:0000256" key="2">
    <source>
        <dbReference type="SAM" id="Phobius"/>
    </source>
</evidence>
<comment type="caution">
    <text evidence="5">The sequence shown here is derived from an EMBL/GenBank/DDBJ whole genome shotgun (WGS) entry which is preliminary data.</text>
</comment>
<feature type="region of interest" description="Disordered" evidence="1">
    <location>
        <begin position="350"/>
        <end position="375"/>
    </location>
</feature>